<organism evidence="6">
    <name type="scientific">Triticum aestivum</name>
    <name type="common">Wheat</name>
    <dbReference type="NCBI Taxonomy" id="4565"/>
    <lineage>
        <taxon>Eukaryota</taxon>
        <taxon>Viridiplantae</taxon>
        <taxon>Streptophyta</taxon>
        <taxon>Embryophyta</taxon>
        <taxon>Tracheophyta</taxon>
        <taxon>Spermatophyta</taxon>
        <taxon>Magnoliopsida</taxon>
        <taxon>Liliopsida</taxon>
        <taxon>Poales</taxon>
        <taxon>Poaceae</taxon>
        <taxon>BOP clade</taxon>
        <taxon>Pooideae</taxon>
        <taxon>Triticodae</taxon>
        <taxon>Triticeae</taxon>
        <taxon>Triticinae</taxon>
        <taxon>Triticum</taxon>
    </lineage>
</organism>
<dbReference type="PaxDb" id="4565-Traes_7BL_56EBC7055.2"/>
<dbReference type="PANTHER" id="PTHR32100">
    <property type="entry name" value="OMEGA-6 FATTY ACID DESATURASE, CHLOROPLASTIC"/>
    <property type="match status" value="1"/>
</dbReference>
<keyword evidence="7" id="KW-1185">Reference proteome</keyword>
<comment type="subcellular location">
    <subcellularLocation>
        <location evidence="1">Membrane</location>
    </subcellularLocation>
</comment>
<dbReference type="InterPro" id="IPR012171">
    <property type="entry name" value="Fatty_acid_desaturase"/>
</dbReference>
<feature type="domain" description="Fatty acid desaturase N-terminal" evidence="5">
    <location>
        <begin position="66"/>
        <end position="128"/>
    </location>
</feature>
<comment type="similarity">
    <text evidence="2">Belongs to the fatty acid desaturase type 1 family.</text>
</comment>
<sequence length="168" mass="18834">MGIKVLKKFVKVVIKIFEERYLLVPNEADATRLLQMGASNGFPGICGSIKCMHWSDIMGAGDRMMEEREKQELLGRAGASEIFQHAPTDKPTFTLAQIKEAIPPHCFQCSVIKSFSYVVYDLVISVSLLFAALVWIPALPSMQQLGACPLYWVPHFDFFTLVGLYSEN</sequence>
<dbReference type="Proteomes" id="UP000019116">
    <property type="component" value="Chromosome 7B"/>
</dbReference>
<keyword evidence="3" id="KW-0560">Oxidoreductase</keyword>
<dbReference type="Pfam" id="PF11960">
    <property type="entry name" value="DUF3474"/>
    <property type="match status" value="1"/>
</dbReference>
<dbReference type="Gramene" id="TraesCS7B03G0550300.1">
    <property type="protein sequence ID" value="TraesCS7B03G0550300.1.CDS"/>
    <property type="gene ID" value="TraesCS7B03G0550300"/>
</dbReference>
<evidence type="ECO:0000256" key="3">
    <source>
        <dbReference type="ARBA" id="ARBA00023002"/>
    </source>
</evidence>
<feature type="transmembrane region" description="Helical" evidence="4">
    <location>
        <begin position="117"/>
        <end position="136"/>
    </location>
</feature>
<keyword evidence="4" id="KW-0812">Transmembrane</keyword>
<evidence type="ECO:0000313" key="7">
    <source>
        <dbReference type="Proteomes" id="UP000019116"/>
    </source>
</evidence>
<keyword evidence="4" id="KW-0472">Membrane</keyword>
<evidence type="ECO:0000259" key="5">
    <source>
        <dbReference type="Pfam" id="PF11960"/>
    </source>
</evidence>
<protein>
    <recommendedName>
        <fullName evidence="5">Fatty acid desaturase N-terminal domain-containing protein</fullName>
    </recommendedName>
</protein>
<evidence type="ECO:0000256" key="4">
    <source>
        <dbReference type="SAM" id="Phobius"/>
    </source>
</evidence>
<evidence type="ECO:0000256" key="1">
    <source>
        <dbReference type="ARBA" id="ARBA00004370"/>
    </source>
</evidence>
<dbReference type="GO" id="GO:0016020">
    <property type="term" value="C:membrane"/>
    <property type="evidence" value="ECO:0007669"/>
    <property type="project" value="UniProtKB-SubCell"/>
</dbReference>
<dbReference type="AlphaFoldDB" id="A0A3B6SDS3"/>
<dbReference type="InterPro" id="IPR006912">
    <property type="entry name" value="Harbinger_derived_prot"/>
</dbReference>
<evidence type="ECO:0000256" key="2">
    <source>
        <dbReference type="ARBA" id="ARBA00009295"/>
    </source>
</evidence>
<dbReference type="InterPro" id="IPR021863">
    <property type="entry name" value="FAS_N"/>
</dbReference>
<dbReference type="STRING" id="4565.A0A3B6SDS3"/>
<dbReference type="Gramene" id="TraesCS7B02G197800.2">
    <property type="protein sequence ID" value="TraesCS7B02G197800.2"/>
    <property type="gene ID" value="TraesCS7B02G197800"/>
</dbReference>
<reference evidence="6" key="1">
    <citation type="submission" date="2018-08" db="EMBL/GenBank/DDBJ databases">
        <authorList>
            <person name="Rossello M."/>
        </authorList>
    </citation>
    <scope>NUCLEOTIDE SEQUENCE [LARGE SCALE GENOMIC DNA]</scope>
    <source>
        <strain evidence="6">cv. Chinese Spring</strain>
    </source>
</reference>
<name>A0A3B6SDS3_WHEAT</name>
<reference evidence="6" key="2">
    <citation type="submission" date="2018-10" db="UniProtKB">
        <authorList>
            <consortium name="EnsemblPlants"/>
        </authorList>
    </citation>
    <scope>IDENTIFICATION</scope>
</reference>
<dbReference type="GO" id="GO:0016717">
    <property type="term" value="F:oxidoreductase activity, acting on paired donors, with oxidation of a pair of donors resulting in the reduction of molecular oxygen to two molecules of water"/>
    <property type="evidence" value="ECO:0007669"/>
    <property type="project" value="InterPro"/>
</dbReference>
<dbReference type="OrthoDB" id="1461976at2759"/>
<proteinExistence type="inferred from homology"/>
<evidence type="ECO:0000313" key="6">
    <source>
        <dbReference type="EnsemblPlants" id="TraesCS7B02G197800.2"/>
    </source>
</evidence>
<dbReference type="EnsemblPlants" id="TraesCS7B02G197800.2">
    <property type="protein sequence ID" value="TraesCS7B02G197800.2"/>
    <property type="gene ID" value="TraesCS7B02G197800"/>
</dbReference>
<dbReference type="Pfam" id="PF04827">
    <property type="entry name" value="Plant_tran"/>
    <property type="match status" value="1"/>
</dbReference>
<keyword evidence="4" id="KW-1133">Transmembrane helix</keyword>
<accession>A0A3B6SDS3</accession>